<dbReference type="Pfam" id="PF08241">
    <property type="entry name" value="Methyltransf_11"/>
    <property type="match status" value="1"/>
</dbReference>
<sequence>MISFSDLFDSSENPNSLGAKFRQRRQAVFESLFFSHFSADQPIAILDVGGTSEFWKRSKILDMPHLSITLLNLSQSKTSHPKLISVAGDATAMPEYTNSSFDLVFSNSVIEHLYTFENQQKMASEILRIGKKHFVQTPNRYFPVEAHYALPFAQFWPKGLLFKTLTQTKLSRLQRWPESAASQYLEEIRLLDQKEMKQLFPDSKLYLERVLGLCKSITAHNF</sequence>
<reference evidence="3" key="1">
    <citation type="submission" date="2016-10" db="EMBL/GenBank/DDBJ databases">
        <authorList>
            <person name="Varghese N."/>
            <person name="Submissions S."/>
        </authorList>
    </citation>
    <scope>NUCLEOTIDE SEQUENCE [LARGE SCALE GENOMIC DNA]</scope>
    <source>
        <strain evidence="3">DSM 19315</strain>
    </source>
</reference>
<dbReference type="Proteomes" id="UP000199642">
    <property type="component" value="Unassembled WGS sequence"/>
</dbReference>
<dbReference type="GO" id="GO:0008757">
    <property type="term" value="F:S-adenosylmethionine-dependent methyltransferase activity"/>
    <property type="evidence" value="ECO:0007669"/>
    <property type="project" value="InterPro"/>
</dbReference>
<dbReference type="STRING" id="435880.SAMN04487988_102264"/>
<keyword evidence="2" id="KW-0808">Transferase</keyword>
<dbReference type="Gene3D" id="3.40.50.150">
    <property type="entry name" value="Vaccinia Virus protein VP39"/>
    <property type="match status" value="1"/>
</dbReference>
<dbReference type="InterPro" id="IPR013216">
    <property type="entry name" value="Methyltransf_11"/>
</dbReference>
<dbReference type="AlphaFoldDB" id="A0A1I2QNP1"/>
<dbReference type="EMBL" id="FOPC01000002">
    <property type="protein sequence ID" value="SFG27296.1"/>
    <property type="molecule type" value="Genomic_DNA"/>
</dbReference>
<evidence type="ECO:0000313" key="3">
    <source>
        <dbReference type="Proteomes" id="UP000199642"/>
    </source>
</evidence>
<name>A0A1I2QNP1_9BACT</name>
<proteinExistence type="predicted"/>
<dbReference type="SUPFAM" id="SSF53335">
    <property type="entry name" value="S-adenosyl-L-methionine-dependent methyltransferases"/>
    <property type="match status" value="1"/>
</dbReference>
<accession>A0A1I2QNP1</accession>
<dbReference type="RefSeq" id="WP_092789096.1">
    <property type="nucleotide sequence ID" value="NZ_FOPC01000002.1"/>
</dbReference>
<gene>
    <name evidence="2" type="ORF">SAMN04487988_102264</name>
</gene>
<keyword evidence="2" id="KW-0489">Methyltransferase</keyword>
<protein>
    <submittedName>
        <fullName evidence="2">Methyltransferase domain-containing protein</fullName>
    </submittedName>
</protein>
<dbReference type="InterPro" id="IPR029063">
    <property type="entry name" value="SAM-dependent_MTases_sf"/>
</dbReference>
<evidence type="ECO:0000259" key="1">
    <source>
        <dbReference type="Pfam" id="PF08241"/>
    </source>
</evidence>
<dbReference type="GO" id="GO:0032259">
    <property type="term" value="P:methylation"/>
    <property type="evidence" value="ECO:0007669"/>
    <property type="project" value="UniProtKB-KW"/>
</dbReference>
<dbReference type="OrthoDB" id="7260171at2"/>
<dbReference type="CDD" id="cd02440">
    <property type="entry name" value="AdoMet_MTases"/>
    <property type="match status" value="1"/>
</dbReference>
<evidence type="ECO:0000313" key="2">
    <source>
        <dbReference type="EMBL" id="SFG27296.1"/>
    </source>
</evidence>
<keyword evidence="3" id="KW-1185">Reference proteome</keyword>
<organism evidence="2 3">
    <name type="scientific">Algoriphagus hitonicola</name>
    <dbReference type="NCBI Taxonomy" id="435880"/>
    <lineage>
        <taxon>Bacteria</taxon>
        <taxon>Pseudomonadati</taxon>
        <taxon>Bacteroidota</taxon>
        <taxon>Cytophagia</taxon>
        <taxon>Cytophagales</taxon>
        <taxon>Cyclobacteriaceae</taxon>
        <taxon>Algoriphagus</taxon>
    </lineage>
</organism>
<feature type="domain" description="Methyltransferase type 11" evidence="1">
    <location>
        <begin position="69"/>
        <end position="132"/>
    </location>
</feature>